<dbReference type="Proteomes" id="UP000285883">
    <property type="component" value="Unassembled WGS sequence"/>
</dbReference>
<dbReference type="InterPro" id="IPR012676">
    <property type="entry name" value="TGS-like"/>
</dbReference>
<dbReference type="Pfam" id="PF02824">
    <property type="entry name" value="TGS"/>
    <property type="match status" value="1"/>
</dbReference>
<evidence type="ECO:0000313" key="13">
    <source>
        <dbReference type="Proteomes" id="UP000285624"/>
    </source>
</evidence>
<dbReference type="Pfam" id="PF00571">
    <property type="entry name" value="CBS"/>
    <property type="match status" value="3"/>
</dbReference>
<dbReference type="PRINTS" id="PR00326">
    <property type="entry name" value="GTP1OBG"/>
</dbReference>
<dbReference type="AlphaFoldDB" id="A0A3R7GVT4"/>
<dbReference type="InterPro" id="IPR027417">
    <property type="entry name" value="P-loop_NTPase"/>
</dbReference>
<dbReference type="EMBL" id="MAYM02002295">
    <property type="protein sequence ID" value="RLM96931.1"/>
    <property type="molecule type" value="Genomic_DNA"/>
</dbReference>
<dbReference type="SMART" id="SM00116">
    <property type="entry name" value="CBS"/>
    <property type="match status" value="3"/>
</dbReference>
<dbReference type="Gene3D" id="3.10.580.10">
    <property type="entry name" value="CBS-domain"/>
    <property type="match status" value="2"/>
</dbReference>
<dbReference type="PANTHER" id="PTHR43127">
    <property type="entry name" value="DEVELOPMENTALLY-REGULATED GTP-BINDING PROTEIN 2"/>
    <property type="match status" value="1"/>
</dbReference>
<name>A0A3R7GVT4_9STRA</name>
<evidence type="ECO:0000313" key="14">
    <source>
        <dbReference type="Proteomes" id="UP000285883"/>
    </source>
</evidence>
<feature type="domain" description="CBS" evidence="6">
    <location>
        <begin position="252"/>
        <end position="310"/>
    </location>
</feature>
<dbReference type="Proteomes" id="UP000285624">
    <property type="component" value="Unassembled WGS sequence"/>
</dbReference>
<feature type="domain" description="CBS" evidence="6">
    <location>
        <begin position="92"/>
        <end position="156"/>
    </location>
</feature>
<dbReference type="InterPro" id="IPR005225">
    <property type="entry name" value="Small_GTP-bd"/>
</dbReference>
<evidence type="ECO:0000256" key="5">
    <source>
        <dbReference type="SAM" id="MobiDB-lite"/>
    </source>
</evidence>
<dbReference type="CDD" id="cd04618">
    <property type="entry name" value="CBS_euAMPK_gamma-like_repeat1"/>
    <property type="match status" value="1"/>
</dbReference>
<dbReference type="InterPro" id="IPR046342">
    <property type="entry name" value="CBS_dom_sf"/>
</dbReference>
<feature type="region of interest" description="Disordered" evidence="5">
    <location>
        <begin position="1"/>
        <end position="59"/>
    </location>
</feature>
<feature type="coiled-coil region" evidence="4">
    <location>
        <begin position="381"/>
        <end position="408"/>
    </location>
</feature>
<keyword evidence="13" id="KW-1185">Reference proteome</keyword>
<dbReference type="PROSITE" id="PS51880">
    <property type="entry name" value="TGS"/>
    <property type="match status" value="1"/>
</dbReference>
<dbReference type="InterPro" id="IPR045001">
    <property type="entry name" value="DRG"/>
</dbReference>
<organism evidence="12 13">
    <name type="scientific">Phytophthora kernoviae</name>
    <dbReference type="NCBI Taxonomy" id="325452"/>
    <lineage>
        <taxon>Eukaryota</taxon>
        <taxon>Sar</taxon>
        <taxon>Stramenopiles</taxon>
        <taxon>Oomycota</taxon>
        <taxon>Peronosporomycetes</taxon>
        <taxon>Peronosporales</taxon>
        <taxon>Peronosporaceae</taxon>
        <taxon>Phytophthora</taxon>
    </lineage>
</organism>
<dbReference type="SUPFAM" id="SSF52540">
    <property type="entry name" value="P-loop containing nucleoside triphosphate hydrolases"/>
    <property type="match status" value="1"/>
</dbReference>
<reference evidence="9" key="1">
    <citation type="journal article" date="2015" name="Genom Data">
        <title>Genome sequences of six Phytophthora species associated with forests in New Zealand.</title>
        <authorList>
            <person name="Studholme D.J."/>
            <person name="McDougal R.L."/>
            <person name="Sambles C."/>
            <person name="Hansen E."/>
            <person name="Hardy G."/>
            <person name="Grant M."/>
            <person name="Ganley R.J."/>
            <person name="Williams N.M."/>
        </authorList>
    </citation>
    <scope>NUCLEOTIDE SEQUENCE</scope>
    <source>
        <strain evidence="9">NZFS 2646</strain>
        <strain evidence="10">NZFS 3630</strain>
    </source>
</reference>
<feature type="domain" description="CBS" evidence="6">
    <location>
        <begin position="176"/>
        <end position="240"/>
    </location>
</feature>
<dbReference type="PROSITE" id="PS51710">
    <property type="entry name" value="G_OBG"/>
    <property type="match status" value="1"/>
</dbReference>
<dbReference type="InterPro" id="IPR006073">
    <property type="entry name" value="GTP-bd"/>
</dbReference>
<dbReference type="Proteomes" id="UP000792063">
    <property type="component" value="Unassembled WGS sequence"/>
</dbReference>
<evidence type="ECO:0000313" key="10">
    <source>
        <dbReference type="EMBL" id="KAG2520180.1"/>
    </source>
</evidence>
<feature type="domain" description="TGS" evidence="8">
    <location>
        <begin position="671"/>
        <end position="747"/>
    </location>
</feature>
<keyword evidence="2" id="KW-0342">GTP-binding</keyword>
<dbReference type="InterPro" id="IPR012675">
    <property type="entry name" value="Beta-grasp_dom_sf"/>
</dbReference>
<dbReference type="InterPro" id="IPR006074">
    <property type="entry name" value="GTP1-OBG_CS"/>
</dbReference>
<gene>
    <name evidence="11" type="ORF">BBI17_007233</name>
    <name evidence="12" type="ORF">BBO99_00007222</name>
    <name evidence="9" type="ORF">JM16_006827</name>
    <name evidence="10" type="ORF">JM18_006745</name>
</gene>
<dbReference type="GO" id="GO:0003924">
    <property type="term" value="F:GTPase activity"/>
    <property type="evidence" value="ECO:0007669"/>
    <property type="project" value="InterPro"/>
</dbReference>
<dbReference type="EMBL" id="MBDN02000286">
    <property type="protein sequence ID" value="RLN76847.1"/>
    <property type="molecule type" value="Genomic_DNA"/>
</dbReference>
<dbReference type="InterPro" id="IPR031167">
    <property type="entry name" value="G_OBG"/>
</dbReference>
<dbReference type="FunFam" id="3.10.20.30:FF:000003">
    <property type="entry name" value="Developmentally-regulated GTP-binding protein 1"/>
    <property type="match status" value="1"/>
</dbReference>
<dbReference type="Gene3D" id="3.10.20.30">
    <property type="match status" value="1"/>
</dbReference>
<dbReference type="EMBL" id="JPWU03000302">
    <property type="protein sequence ID" value="KAG2520180.1"/>
    <property type="molecule type" value="Genomic_DNA"/>
</dbReference>
<dbReference type="NCBIfam" id="TIGR00231">
    <property type="entry name" value="small_GTP"/>
    <property type="match status" value="1"/>
</dbReference>
<proteinExistence type="predicted"/>
<comment type="caution">
    <text evidence="12">The sequence shown here is derived from an EMBL/GenBank/DDBJ whole genome shotgun (WGS) entry which is preliminary data.</text>
</comment>
<reference evidence="9" key="3">
    <citation type="submission" date="2020-06" db="EMBL/GenBank/DDBJ databases">
        <authorList>
            <person name="Studholme D.J."/>
        </authorList>
    </citation>
    <scope>NUCLEOTIDE SEQUENCE</scope>
    <source>
        <strain evidence="9">NZFS 2646</strain>
        <strain evidence="10">NZFS 3630</strain>
    </source>
</reference>
<dbReference type="GO" id="GO:0005525">
    <property type="term" value="F:GTP binding"/>
    <property type="evidence" value="ECO:0007669"/>
    <property type="project" value="UniProtKB-KW"/>
</dbReference>
<dbReference type="PROSITE" id="PS51371">
    <property type="entry name" value="CBS"/>
    <property type="match status" value="3"/>
</dbReference>
<reference evidence="13 14" key="2">
    <citation type="submission" date="2018-07" db="EMBL/GenBank/DDBJ databases">
        <title>Genome sequencing of oomycete isolates from Chile give support for New Zealand origin for Phytophthora kernoviae and make available the first Nothophytophthora sp. genome.</title>
        <authorList>
            <person name="Studholme D.J."/>
            <person name="Sanfuentes E."/>
            <person name="Panda P."/>
            <person name="Hill R."/>
            <person name="Sambles C."/>
            <person name="Grant M."/>
            <person name="Williams N.M."/>
            <person name="Mcdougal R.L."/>
        </authorList>
    </citation>
    <scope>NUCLEOTIDE SEQUENCE [LARGE SCALE GENOMIC DNA]</scope>
    <source>
        <strain evidence="11">Chile2</strain>
        <strain evidence="12">Chile4</strain>
    </source>
</reference>
<keyword evidence="4" id="KW-0175">Coiled coil</keyword>
<dbReference type="EMBL" id="JPWV03000300">
    <property type="protein sequence ID" value="KAG2518526.1"/>
    <property type="molecule type" value="Genomic_DNA"/>
</dbReference>
<dbReference type="Proteomes" id="UP000785171">
    <property type="component" value="Unassembled WGS sequence"/>
</dbReference>
<evidence type="ECO:0000259" key="6">
    <source>
        <dbReference type="PROSITE" id="PS51371"/>
    </source>
</evidence>
<evidence type="ECO:0000256" key="2">
    <source>
        <dbReference type="ARBA" id="ARBA00023134"/>
    </source>
</evidence>
<feature type="domain" description="OBG-type G" evidence="7">
    <location>
        <begin position="446"/>
        <end position="671"/>
    </location>
</feature>
<protein>
    <recommendedName>
        <fullName evidence="15">OBG-type G domain-containing protein</fullName>
    </recommendedName>
</protein>
<evidence type="ECO:0000256" key="4">
    <source>
        <dbReference type="SAM" id="Coils"/>
    </source>
</evidence>
<dbReference type="STRING" id="325452.A0A3R7GVT4"/>
<keyword evidence="1" id="KW-0547">Nucleotide-binding</keyword>
<dbReference type="InterPro" id="IPR000644">
    <property type="entry name" value="CBS_dom"/>
</dbReference>
<accession>A0A3R7GVT4</accession>
<evidence type="ECO:0000259" key="8">
    <source>
        <dbReference type="PROSITE" id="PS51880"/>
    </source>
</evidence>
<dbReference type="Pfam" id="PF01926">
    <property type="entry name" value="MMR_HSR1"/>
    <property type="match status" value="1"/>
</dbReference>
<dbReference type="InterPro" id="IPR031662">
    <property type="entry name" value="GTP-binding_2"/>
</dbReference>
<dbReference type="Gene3D" id="6.10.140.1070">
    <property type="match status" value="2"/>
</dbReference>
<evidence type="ECO:0000313" key="11">
    <source>
        <dbReference type="EMBL" id="RLM96931.1"/>
    </source>
</evidence>
<dbReference type="PROSITE" id="PS00905">
    <property type="entry name" value="GTP1_OBG"/>
    <property type="match status" value="1"/>
</dbReference>
<dbReference type="SUPFAM" id="SSF54631">
    <property type="entry name" value="CBS-domain pair"/>
    <property type="match status" value="2"/>
</dbReference>
<keyword evidence="3" id="KW-0129">CBS domain</keyword>
<evidence type="ECO:0000256" key="1">
    <source>
        <dbReference type="ARBA" id="ARBA00022741"/>
    </source>
</evidence>
<dbReference type="Pfam" id="PF16897">
    <property type="entry name" value="MMR_HSR1_Xtn"/>
    <property type="match status" value="1"/>
</dbReference>
<dbReference type="InterPro" id="IPR004095">
    <property type="entry name" value="TGS"/>
</dbReference>
<evidence type="ECO:0008006" key="15">
    <source>
        <dbReference type="Google" id="ProtNLM"/>
    </source>
</evidence>
<dbReference type="CDD" id="cd17230">
    <property type="entry name" value="TGS_DRG1"/>
    <property type="match status" value="1"/>
</dbReference>
<dbReference type="FunFam" id="3.40.50.300:FF:000740">
    <property type="entry name" value="Putative GTP-binding protein 1"/>
    <property type="match status" value="1"/>
</dbReference>
<evidence type="ECO:0000259" key="7">
    <source>
        <dbReference type="PROSITE" id="PS51710"/>
    </source>
</evidence>
<dbReference type="CDD" id="cd01896">
    <property type="entry name" value="DRG"/>
    <property type="match status" value="1"/>
</dbReference>
<evidence type="ECO:0000313" key="9">
    <source>
        <dbReference type="EMBL" id="KAG2518526.1"/>
    </source>
</evidence>
<sequence>MSHDGYYASSRDDAPPPAPHSSSMTDSNGLLPRTHVALPPQLEGDEDQSMSDSDRSNSSSALNLAQSSVLDIVKEGKRVITEFLHEVKCYDVIKNSGKVVVFDVKIPINLAFFALVEHDIKSVPIWDAEQGKFVGMFTATDFVNILRHFYIRGSPMNELAEHSIASWRAIPRSLSMAPTREEMVSVTPEHSLYDVCKMLRDNRLHRLPVVDPTQNSVLSVITHSGILEYLVATFREQRRLFDQPIFDLGVGVYSGFVTVPEDMPLIRVLHTLIERRVSAVPIVDPSGVVVNIYCVSNVTELVKDRSLTQLDMPVGEILRIQAAEGNVGEGLHLCYKTDTLHMIFERSNFTLVQNSFGGNKVYCSKNATHRERRALGLWCTMSSSMAKIAELEAEYARTQKNKATMKHLCLLKAKIAKLRREVTDAGSKSGGGGTGEGFDVNKVGDTRVGLVGFPSVGKSTLLTKLTGTFSEAASYEFTTLTAIPGTLNYRGARIQILDLPGIIEGAKDGKGRGRQVIGTARTCNVILIVLDAMKPATHKKLIEFELEGFGIRLNKKPANMVFRRKERGGVNFQTTCPQSELDADTVYQILHEYKIHNADVTLRADVTVDEFIDQIEGNRVYIPCLYVLNKIDQLTIEELTIIDQIPHNVVISAHHGWNLDELLETIWDYCHMIRIYTKPRGRLPDYNAPVILHEESPTVENFCQRIHKSLLKEFKYAWVWGASCKHQPQKVGKEHQLQDEDIVQIVKKV</sequence>
<dbReference type="SUPFAM" id="SSF81271">
    <property type="entry name" value="TGS-like"/>
    <property type="match status" value="1"/>
</dbReference>
<evidence type="ECO:0000256" key="3">
    <source>
        <dbReference type="PROSITE-ProRule" id="PRU00703"/>
    </source>
</evidence>
<evidence type="ECO:0000313" key="12">
    <source>
        <dbReference type="EMBL" id="RLN76847.1"/>
    </source>
</evidence>